<sequence>MKNILFIILSVLLSANVLAQEKTNHKSPNLFDENKVKPRMRLIIDNDFGGDPDGLFELVQHLLSPSVEIRGIIGSHLKPGDGFDNSNSTAVNARNKVLELLKIMKLEHNYNVYQGSNEALKDFNTPQQSEAAAFIVKEAIREDTKLPLYVVCGAGLTDLASAYLLEPKIADRLTLIWIGGPEYSDIATPPPGYTSLEYNLGIDIKAGQVIFNNSQIPIWQVPRDTYRQVLLPYSSLLLKIKNQGKIGNFLGKSVEKIMSYLTSVNYPIGETYILGDSPLVLLTALQSSFEADPSSSQYVLRPSPLINDQGLYEVNSKGRNIRVYKKLDVGLLMEDFYSKLTLFQQHVL</sequence>
<keyword evidence="2" id="KW-0326">Glycosidase</keyword>
<evidence type="ECO:0000313" key="6">
    <source>
        <dbReference type="Proteomes" id="UP000318669"/>
    </source>
</evidence>
<dbReference type="GO" id="GO:0006152">
    <property type="term" value="P:purine nucleoside catabolic process"/>
    <property type="evidence" value="ECO:0007669"/>
    <property type="project" value="TreeGrafter"/>
</dbReference>
<dbReference type="GO" id="GO:0005829">
    <property type="term" value="C:cytosol"/>
    <property type="evidence" value="ECO:0007669"/>
    <property type="project" value="TreeGrafter"/>
</dbReference>
<evidence type="ECO:0000313" key="5">
    <source>
        <dbReference type="EMBL" id="TRX09545.1"/>
    </source>
</evidence>
<protein>
    <submittedName>
        <fullName evidence="5">Nucleoside hydrolase</fullName>
    </submittedName>
</protein>
<dbReference type="OrthoDB" id="253051at2"/>
<dbReference type="InterPro" id="IPR036452">
    <property type="entry name" value="Ribo_hydro-like"/>
</dbReference>
<dbReference type="Gene3D" id="3.90.245.10">
    <property type="entry name" value="Ribonucleoside hydrolase-like"/>
    <property type="match status" value="1"/>
</dbReference>
<feature type="domain" description="Inosine/uridine-preferring nucleoside hydrolase" evidence="4">
    <location>
        <begin position="42"/>
        <end position="276"/>
    </location>
</feature>
<dbReference type="EMBL" id="VJZL01000014">
    <property type="protein sequence ID" value="TRX09545.1"/>
    <property type="molecule type" value="Genomic_DNA"/>
</dbReference>
<evidence type="ECO:0000256" key="2">
    <source>
        <dbReference type="ARBA" id="ARBA00023295"/>
    </source>
</evidence>
<evidence type="ECO:0000259" key="4">
    <source>
        <dbReference type="Pfam" id="PF01156"/>
    </source>
</evidence>
<accession>A0A553BMR6</accession>
<feature type="signal peptide" evidence="3">
    <location>
        <begin position="1"/>
        <end position="19"/>
    </location>
</feature>
<keyword evidence="3" id="KW-0732">Signal</keyword>
<name>A0A553BMR6_9FLAO</name>
<dbReference type="SUPFAM" id="SSF53590">
    <property type="entry name" value="Nucleoside hydrolase"/>
    <property type="match status" value="1"/>
</dbReference>
<dbReference type="AlphaFoldDB" id="A0A553BMR6"/>
<evidence type="ECO:0000256" key="3">
    <source>
        <dbReference type="SAM" id="SignalP"/>
    </source>
</evidence>
<dbReference type="Proteomes" id="UP000318669">
    <property type="component" value="Unassembled WGS sequence"/>
</dbReference>
<evidence type="ECO:0000256" key="1">
    <source>
        <dbReference type="ARBA" id="ARBA00022801"/>
    </source>
</evidence>
<reference evidence="5 6" key="1">
    <citation type="submission" date="2019-07" db="EMBL/GenBank/DDBJ databases">
        <title>Novel species of Flavobacterium.</title>
        <authorList>
            <person name="Liu Q."/>
            <person name="Xin Y.-H."/>
        </authorList>
    </citation>
    <scope>NUCLEOTIDE SEQUENCE [LARGE SCALE GENOMIC DNA]</scope>
    <source>
        <strain evidence="5 6">GSR22</strain>
    </source>
</reference>
<dbReference type="Pfam" id="PF01156">
    <property type="entry name" value="IU_nuc_hydro"/>
    <property type="match status" value="1"/>
</dbReference>
<proteinExistence type="predicted"/>
<dbReference type="GO" id="GO:0008477">
    <property type="term" value="F:purine nucleosidase activity"/>
    <property type="evidence" value="ECO:0007669"/>
    <property type="project" value="TreeGrafter"/>
</dbReference>
<dbReference type="RefSeq" id="WP_144064815.1">
    <property type="nucleotide sequence ID" value="NZ_VJZL01000014.1"/>
</dbReference>
<dbReference type="PANTHER" id="PTHR12304:SF4">
    <property type="entry name" value="URIDINE NUCLEOSIDASE"/>
    <property type="match status" value="1"/>
</dbReference>
<dbReference type="InterPro" id="IPR023186">
    <property type="entry name" value="IUNH"/>
</dbReference>
<dbReference type="InterPro" id="IPR001910">
    <property type="entry name" value="Inosine/uridine_hydrolase_dom"/>
</dbReference>
<organism evidence="5 6">
    <name type="scientific">Flavobacterium gawalongense</name>
    <dbReference type="NCBI Taxonomy" id="2594432"/>
    <lineage>
        <taxon>Bacteria</taxon>
        <taxon>Pseudomonadati</taxon>
        <taxon>Bacteroidota</taxon>
        <taxon>Flavobacteriia</taxon>
        <taxon>Flavobacteriales</taxon>
        <taxon>Flavobacteriaceae</taxon>
        <taxon>Flavobacterium</taxon>
    </lineage>
</organism>
<feature type="chain" id="PRO_5021959996" evidence="3">
    <location>
        <begin position="20"/>
        <end position="348"/>
    </location>
</feature>
<comment type="caution">
    <text evidence="5">The sequence shown here is derived from an EMBL/GenBank/DDBJ whole genome shotgun (WGS) entry which is preliminary data.</text>
</comment>
<dbReference type="PANTHER" id="PTHR12304">
    <property type="entry name" value="INOSINE-URIDINE PREFERRING NUCLEOSIDE HYDROLASE"/>
    <property type="match status" value="1"/>
</dbReference>
<gene>
    <name evidence="5" type="ORF">FNW11_09590</name>
</gene>
<keyword evidence="1 5" id="KW-0378">Hydrolase</keyword>